<dbReference type="AlphaFoldDB" id="A0A1U9UJL8"/>
<organism evidence="2 3">
    <name type="scientific">Cupriavidus necator</name>
    <name type="common">Alcaligenes eutrophus</name>
    <name type="synonym">Ralstonia eutropha</name>
    <dbReference type="NCBI Taxonomy" id="106590"/>
    <lineage>
        <taxon>Bacteria</taxon>
        <taxon>Pseudomonadati</taxon>
        <taxon>Pseudomonadota</taxon>
        <taxon>Betaproteobacteria</taxon>
        <taxon>Burkholderiales</taxon>
        <taxon>Burkholderiaceae</taxon>
        <taxon>Cupriavidus</taxon>
    </lineage>
</organism>
<dbReference type="InterPro" id="IPR029058">
    <property type="entry name" value="AB_hydrolase_fold"/>
</dbReference>
<dbReference type="PANTHER" id="PTHR36837:SF2">
    <property type="entry name" value="POLY(3-HYDROXYALKANOATE) POLYMERASE SUBUNIT PHAC"/>
    <property type="match status" value="1"/>
</dbReference>
<reference evidence="3" key="1">
    <citation type="submission" date="2017-02" db="EMBL/GenBank/DDBJ databases">
        <title>Complete genome sequence of Cupriavidus necator strain NH9, a 3-chlorobenzoate degrader.</title>
        <authorList>
            <person name="Moriuchi R."/>
            <person name="Dohra H."/>
            <person name="Ogawa N."/>
        </authorList>
    </citation>
    <scope>NUCLEOTIDE SEQUENCE [LARGE SCALE GENOMIC DNA]</scope>
    <source>
        <strain evidence="3">NH9</strain>
    </source>
</reference>
<proteinExistence type="predicted"/>
<feature type="compositionally biased region" description="Polar residues" evidence="1">
    <location>
        <begin position="12"/>
        <end position="21"/>
    </location>
</feature>
<dbReference type="Gene3D" id="3.40.50.1820">
    <property type="entry name" value="alpha/beta hydrolase"/>
    <property type="match status" value="1"/>
</dbReference>
<protein>
    <submittedName>
        <fullName evidence="2">3-hydroxyalkanoate synthetase</fullName>
    </submittedName>
</protein>
<gene>
    <name evidence="2" type="ORF">BJN34_03740</name>
</gene>
<dbReference type="EMBL" id="CP017757">
    <property type="protein sequence ID" value="AQV93006.1"/>
    <property type="molecule type" value="Genomic_DNA"/>
</dbReference>
<accession>A0A1U9UJL8</accession>
<evidence type="ECO:0000256" key="1">
    <source>
        <dbReference type="SAM" id="MobiDB-lite"/>
    </source>
</evidence>
<dbReference type="Pfam" id="PF11339">
    <property type="entry name" value="DUF3141"/>
    <property type="match status" value="1"/>
</dbReference>
<evidence type="ECO:0000313" key="3">
    <source>
        <dbReference type="Proteomes" id="UP000189627"/>
    </source>
</evidence>
<dbReference type="KEGG" id="cuh:BJN34_03740"/>
<evidence type="ECO:0000313" key="2">
    <source>
        <dbReference type="EMBL" id="AQV93006.1"/>
    </source>
</evidence>
<dbReference type="RefSeq" id="WP_078195419.1">
    <property type="nucleotide sequence ID" value="NZ_CP017757.2"/>
</dbReference>
<sequence length="793" mass="87296">MTARERAVLPQDGTNSTSTSPTAYANPFAALAQPMPEYTLDAWQRTVLLLDILRQRGNESAEHELEGMPPVLVFEHELLADGRQLPEPANYALLRIVPPGDSPTDPARRPFVVIDPRARHGPGIGGFKADSEIGIALRTGHPCYFITFFHEPCPGQTIESVARAEAAFLQIVGERHPDAPGKPFVIGNCQAGWALMMLAAVAPERTGPLLLAGAPLAYWSGVRGRNPMRYSGGLLGGSWLASLTADLGNGRFDGAWLVQNFEQLNPASTLWKKLYDVYAKADTEGPRFLDFERWWGGHFLMNRAEIDWIVQQLFVGNRLTAGEVRSTDGKTVVDLRNVRSPVIVFASWGDNITPPQQALNWIPDLYASDEELVANDQVIVYCLHPTVGHLGIFVSAGVANREHSELFCALDLIDVLPPGLYEAKIENIAPDLPHRDLVEGRYLIRFERRGIADILALDDGRDDERAFEVVRRVAEINQHIYDTFASPWVRAMSNELSAQWLRALHPARLERSLATDANPWMAWIGALAPLVREHRAPVSPDNPLLTLEQAASAQIVSMLDHFRDLRDAWYERTFEAIYESPVMAALVGLRALAPVNLESPVTVVLRKELAARRLHDAEAAIGQGGTLEAFVRVLAYVAEHSSAIEERPFNLLRRIAREQQQATEHSGGHADLAAFKAAVRQQSFIVRLDPQRAIRALPALVPDRETRRKLMVAVHRVITVAGPLAGERLARYREVADVMGTGHPPEVADAAVDAAVHAADTAAAPTHAENGKPQASRATGKRKAASRTTRARS</sequence>
<dbReference type="OrthoDB" id="7231451at2"/>
<dbReference type="InterPro" id="IPR024501">
    <property type="entry name" value="DUF3141"/>
</dbReference>
<feature type="region of interest" description="Disordered" evidence="1">
    <location>
        <begin position="1"/>
        <end position="21"/>
    </location>
</feature>
<dbReference type="InterPro" id="IPR051321">
    <property type="entry name" value="PHA/PHB_synthase"/>
</dbReference>
<feature type="compositionally biased region" description="Basic residues" evidence="1">
    <location>
        <begin position="779"/>
        <end position="793"/>
    </location>
</feature>
<dbReference type="PANTHER" id="PTHR36837">
    <property type="entry name" value="POLY(3-HYDROXYALKANOATE) POLYMERASE SUBUNIT PHAC"/>
    <property type="match status" value="1"/>
</dbReference>
<dbReference type="SUPFAM" id="SSF53474">
    <property type="entry name" value="alpha/beta-Hydrolases"/>
    <property type="match status" value="1"/>
</dbReference>
<name>A0A1U9UJL8_CUPNE</name>
<dbReference type="Proteomes" id="UP000189627">
    <property type="component" value="Chromosome 1"/>
</dbReference>
<feature type="region of interest" description="Disordered" evidence="1">
    <location>
        <begin position="761"/>
        <end position="793"/>
    </location>
</feature>